<sequence length="100" mass="11320">MAIEGISISLEQVLETARNIKSLNTQIVTRLNEIKREMNSLESSWQSESSTTIRANFNKLEAKFENYKNIIDSYGTFLENTVEAYSTTESSINNNASAFE</sequence>
<gene>
    <name evidence="2" type="ORF">ERS852470_02713</name>
</gene>
<dbReference type="InterPro" id="IPR036689">
    <property type="entry name" value="ESAT-6-like_sf"/>
</dbReference>
<dbReference type="EMBL" id="CYZV01000031">
    <property type="protein sequence ID" value="CUO56663.1"/>
    <property type="molecule type" value="Genomic_DNA"/>
</dbReference>
<name>A0A174HC59_9CLOT</name>
<dbReference type="Pfam" id="PF06013">
    <property type="entry name" value="WXG100"/>
    <property type="match status" value="1"/>
</dbReference>
<dbReference type="SUPFAM" id="SSF140453">
    <property type="entry name" value="EsxAB dimer-like"/>
    <property type="match status" value="1"/>
</dbReference>
<accession>A0A174HC59</accession>
<protein>
    <recommendedName>
        <fullName evidence="1">ESAT-6-like protein</fullName>
    </recommendedName>
</protein>
<dbReference type="AlphaFoldDB" id="A0A174HC59"/>
<dbReference type="RefSeq" id="WP_042400994.1">
    <property type="nucleotide sequence ID" value="NZ_CYYT01000028.1"/>
</dbReference>
<dbReference type="Proteomes" id="UP000095558">
    <property type="component" value="Unassembled WGS sequence"/>
</dbReference>
<dbReference type="NCBIfam" id="TIGR03930">
    <property type="entry name" value="WXG100_ESAT6"/>
    <property type="match status" value="1"/>
</dbReference>
<evidence type="ECO:0000313" key="3">
    <source>
        <dbReference type="Proteomes" id="UP000095558"/>
    </source>
</evidence>
<dbReference type="InterPro" id="IPR010310">
    <property type="entry name" value="T7SS_ESAT-6-like"/>
</dbReference>
<comment type="similarity">
    <text evidence="1">Belongs to the WXG100 family.</text>
</comment>
<evidence type="ECO:0000313" key="2">
    <source>
        <dbReference type="EMBL" id="CUO56663.1"/>
    </source>
</evidence>
<dbReference type="OrthoDB" id="1911041at2"/>
<dbReference type="Gene3D" id="1.10.287.1060">
    <property type="entry name" value="ESAT-6-like"/>
    <property type="match status" value="1"/>
</dbReference>
<organism evidence="2 3">
    <name type="scientific">Clostridium disporicum</name>
    <dbReference type="NCBI Taxonomy" id="84024"/>
    <lineage>
        <taxon>Bacteria</taxon>
        <taxon>Bacillati</taxon>
        <taxon>Bacillota</taxon>
        <taxon>Clostridia</taxon>
        <taxon>Eubacteriales</taxon>
        <taxon>Clostridiaceae</taxon>
        <taxon>Clostridium</taxon>
    </lineage>
</organism>
<proteinExistence type="inferred from homology"/>
<reference evidence="2 3" key="1">
    <citation type="submission" date="2015-09" db="EMBL/GenBank/DDBJ databases">
        <authorList>
            <consortium name="Pathogen Informatics"/>
        </authorList>
    </citation>
    <scope>NUCLEOTIDE SEQUENCE [LARGE SCALE GENOMIC DNA]</scope>
    <source>
        <strain evidence="2 3">2789STDY5834855</strain>
    </source>
</reference>
<dbReference type="NCBIfam" id="NF035934">
    <property type="entry name" value="ESAT6_2"/>
    <property type="match status" value="1"/>
</dbReference>
<dbReference type="GeneID" id="83012849"/>
<evidence type="ECO:0000256" key="1">
    <source>
        <dbReference type="RuleBase" id="RU362001"/>
    </source>
</evidence>